<feature type="region of interest" description="Disordered" evidence="1">
    <location>
        <begin position="69"/>
        <end position="138"/>
    </location>
</feature>
<accession>A0A8H7AQ88</accession>
<comment type="caution">
    <text evidence="3">The sequence shown here is derived from an EMBL/GenBank/DDBJ whole genome shotgun (WGS) entry which is preliminary data.</text>
</comment>
<protein>
    <submittedName>
        <fullName evidence="3">Uncharacterized protein</fullName>
    </submittedName>
</protein>
<gene>
    <name evidence="3" type="ORF">GJ744_008759</name>
</gene>
<evidence type="ECO:0000256" key="1">
    <source>
        <dbReference type="SAM" id="MobiDB-lite"/>
    </source>
</evidence>
<evidence type="ECO:0000313" key="3">
    <source>
        <dbReference type="EMBL" id="KAF7513465.1"/>
    </source>
</evidence>
<keyword evidence="2" id="KW-0812">Transmembrane</keyword>
<name>A0A8H7AQ88_9EURO</name>
<organism evidence="3 4">
    <name type="scientific">Endocarpon pusillum</name>
    <dbReference type="NCBI Taxonomy" id="364733"/>
    <lineage>
        <taxon>Eukaryota</taxon>
        <taxon>Fungi</taxon>
        <taxon>Dikarya</taxon>
        <taxon>Ascomycota</taxon>
        <taxon>Pezizomycotina</taxon>
        <taxon>Eurotiomycetes</taxon>
        <taxon>Chaetothyriomycetidae</taxon>
        <taxon>Verrucariales</taxon>
        <taxon>Verrucariaceae</taxon>
        <taxon>Endocarpon</taxon>
    </lineage>
</organism>
<evidence type="ECO:0000313" key="4">
    <source>
        <dbReference type="Proteomes" id="UP000606974"/>
    </source>
</evidence>
<dbReference type="Proteomes" id="UP000606974">
    <property type="component" value="Unassembled WGS sequence"/>
</dbReference>
<feature type="transmembrane region" description="Helical" evidence="2">
    <location>
        <begin position="173"/>
        <end position="195"/>
    </location>
</feature>
<feature type="transmembrane region" description="Helical" evidence="2">
    <location>
        <begin position="259"/>
        <end position="284"/>
    </location>
</feature>
<reference evidence="3" key="1">
    <citation type="submission" date="2020-02" db="EMBL/GenBank/DDBJ databases">
        <authorList>
            <person name="Palmer J.M."/>
        </authorList>
    </citation>
    <scope>NUCLEOTIDE SEQUENCE</scope>
    <source>
        <strain evidence="3">EPUS1.4</strain>
        <tissue evidence="3">Thallus</tissue>
    </source>
</reference>
<proteinExistence type="predicted"/>
<dbReference type="AlphaFoldDB" id="A0A8H7AQ88"/>
<dbReference type="OrthoDB" id="5406607at2759"/>
<sequence length="293" mass="31885">MYLVKSDIMDEAAKRPGAHFDGMVGRLITQDVFPTWPKYVAPNLLSGSFELTSDGTKKPHSVRLCLQSDAEDGSGEPAPKSAPGPTSESIENEPPRLEEVRVHIEDEKSSTTFKPTNQDFGPASKPEAADSTGATKKEPEPMFLIPCCNNYARIVPPQCPPDPPSLRSRVRRFFIGFGVNLGICFAIGAIPLAIIGALSNFNAGSSTKAQRVWTMLWLAVGIWTGPTAGSVPSIPSLLKLVNSDDDRLHDKYAWQGPVFLLQWFFILAYTAPAIGGFIVVGQMLHSFGSRLRI</sequence>
<dbReference type="EMBL" id="JAACFV010000005">
    <property type="protein sequence ID" value="KAF7513465.1"/>
    <property type="molecule type" value="Genomic_DNA"/>
</dbReference>
<feature type="compositionally biased region" description="Polar residues" evidence="1">
    <location>
        <begin position="110"/>
        <end position="119"/>
    </location>
</feature>
<feature type="transmembrane region" description="Helical" evidence="2">
    <location>
        <begin position="215"/>
        <end position="238"/>
    </location>
</feature>
<keyword evidence="4" id="KW-1185">Reference proteome</keyword>
<keyword evidence="2" id="KW-0472">Membrane</keyword>
<keyword evidence="2" id="KW-1133">Transmembrane helix</keyword>
<feature type="compositionally biased region" description="Basic and acidic residues" evidence="1">
    <location>
        <begin position="93"/>
        <end position="109"/>
    </location>
</feature>
<evidence type="ECO:0000256" key="2">
    <source>
        <dbReference type="SAM" id="Phobius"/>
    </source>
</evidence>